<evidence type="ECO:0000313" key="3">
    <source>
        <dbReference type="Proteomes" id="UP000596742"/>
    </source>
</evidence>
<reference evidence="2" key="1">
    <citation type="submission" date="2018-11" db="EMBL/GenBank/DDBJ databases">
        <authorList>
            <person name="Alioto T."/>
            <person name="Alioto T."/>
        </authorList>
    </citation>
    <scope>NUCLEOTIDE SEQUENCE</scope>
</reference>
<evidence type="ECO:0000313" key="2">
    <source>
        <dbReference type="EMBL" id="VDI03817.1"/>
    </source>
</evidence>
<proteinExistence type="predicted"/>
<organism evidence="2 3">
    <name type="scientific">Mytilus galloprovincialis</name>
    <name type="common">Mediterranean mussel</name>
    <dbReference type="NCBI Taxonomy" id="29158"/>
    <lineage>
        <taxon>Eukaryota</taxon>
        <taxon>Metazoa</taxon>
        <taxon>Spiralia</taxon>
        <taxon>Lophotrochozoa</taxon>
        <taxon>Mollusca</taxon>
        <taxon>Bivalvia</taxon>
        <taxon>Autobranchia</taxon>
        <taxon>Pteriomorphia</taxon>
        <taxon>Mytilida</taxon>
        <taxon>Mytiloidea</taxon>
        <taxon>Mytilidae</taxon>
        <taxon>Mytilinae</taxon>
        <taxon>Mytilus</taxon>
    </lineage>
</organism>
<feature type="non-terminal residue" evidence="2">
    <location>
        <position position="1"/>
    </location>
</feature>
<protein>
    <submittedName>
        <fullName evidence="2">Uncharacterized protein</fullName>
    </submittedName>
</protein>
<feature type="signal peptide" evidence="1">
    <location>
        <begin position="1"/>
        <end position="21"/>
    </location>
</feature>
<dbReference type="Proteomes" id="UP000596742">
    <property type="component" value="Unassembled WGS sequence"/>
</dbReference>
<gene>
    <name evidence="2" type="ORF">MGAL_10B080390</name>
</gene>
<feature type="chain" id="PRO_5032279333" evidence="1">
    <location>
        <begin position="22"/>
        <end position="135"/>
    </location>
</feature>
<evidence type="ECO:0000256" key="1">
    <source>
        <dbReference type="SAM" id="SignalP"/>
    </source>
</evidence>
<name>A0A8B6CE49_MYTGA</name>
<keyword evidence="1" id="KW-0732">Signal</keyword>
<dbReference type="AlphaFoldDB" id="A0A8B6CE49"/>
<sequence>RMKTSIFILLVICSLVYTSNGLKRERKHDIFRFKRNAVLEIAVYQLIDTSSNLKEAFANNELQSAGDVGLEIIKSIPIFDDIVHLLSENPDPTFDVESALKTINENFKILDEKIKNIRTRVDTLSIKIDLSVIKN</sequence>
<accession>A0A8B6CE49</accession>
<keyword evidence="3" id="KW-1185">Reference proteome</keyword>
<dbReference type="EMBL" id="UYJE01001637">
    <property type="protein sequence ID" value="VDI03817.1"/>
    <property type="molecule type" value="Genomic_DNA"/>
</dbReference>
<comment type="caution">
    <text evidence="2">The sequence shown here is derived from an EMBL/GenBank/DDBJ whole genome shotgun (WGS) entry which is preliminary data.</text>
</comment>